<dbReference type="PROSITE" id="PS50405">
    <property type="entry name" value="GST_CTER"/>
    <property type="match status" value="1"/>
</dbReference>
<evidence type="ECO:0000313" key="4">
    <source>
        <dbReference type="EMBL" id="VFT79862.1"/>
    </source>
</evidence>
<feature type="domain" description="GST C-terminal" evidence="2">
    <location>
        <begin position="51"/>
        <end position="208"/>
    </location>
</feature>
<dbReference type="Gene3D" id="1.20.1050.10">
    <property type="match status" value="1"/>
</dbReference>
<dbReference type="InterPro" id="IPR036282">
    <property type="entry name" value="Glutathione-S-Trfase_C_sf"/>
</dbReference>
<dbReference type="Gene3D" id="3.40.30.10">
    <property type="entry name" value="Glutaredoxin"/>
    <property type="match status" value="1"/>
</dbReference>
<dbReference type="SUPFAM" id="SSF52833">
    <property type="entry name" value="Thioredoxin-like"/>
    <property type="match status" value="1"/>
</dbReference>
<dbReference type="InterPro" id="IPR036249">
    <property type="entry name" value="Thioredoxin-like_sf"/>
</dbReference>
<dbReference type="InterPro" id="IPR004045">
    <property type="entry name" value="Glutathione_S-Trfase_N"/>
</dbReference>
<dbReference type="Proteomes" id="UP000332933">
    <property type="component" value="Unassembled WGS sequence"/>
</dbReference>
<protein>
    <submittedName>
        <fullName evidence="4">Aste57867_2668 protein</fullName>
    </submittedName>
</protein>
<dbReference type="GO" id="GO:0005737">
    <property type="term" value="C:cytoplasm"/>
    <property type="evidence" value="ECO:0007669"/>
    <property type="project" value="TreeGrafter"/>
</dbReference>
<evidence type="ECO:0000313" key="3">
    <source>
        <dbReference type="EMBL" id="KAF0716779.1"/>
    </source>
</evidence>
<dbReference type="InterPro" id="IPR041695">
    <property type="entry name" value="GST_C_5"/>
</dbReference>
<dbReference type="SUPFAM" id="SSF47616">
    <property type="entry name" value="GST C-terminal domain-like"/>
    <property type="match status" value="1"/>
</dbReference>
<evidence type="ECO:0000313" key="5">
    <source>
        <dbReference type="Proteomes" id="UP000332933"/>
    </source>
</evidence>
<organism evidence="4 5">
    <name type="scientific">Aphanomyces stellatus</name>
    <dbReference type="NCBI Taxonomy" id="120398"/>
    <lineage>
        <taxon>Eukaryota</taxon>
        <taxon>Sar</taxon>
        <taxon>Stramenopiles</taxon>
        <taxon>Oomycota</taxon>
        <taxon>Saprolegniomycetes</taxon>
        <taxon>Saprolegniales</taxon>
        <taxon>Verrucalvaceae</taxon>
        <taxon>Aphanomyces</taxon>
    </lineage>
</organism>
<dbReference type="EMBL" id="VJMH01000352">
    <property type="protein sequence ID" value="KAF0716779.1"/>
    <property type="molecule type" value="Genomic_DNA"/>
</dbReference>
<gene>
    <name evidence="4" type="primary">Aste57867_2668</name>
    <name evidence="3" type="ORF">As57867_002661</name>
    <name evidence="4" type="ORF">ASTE57867_2668</name>
</gene>
<dbReference type="AlphaFoldDB" id="A0A485KDS0"/>
<dbReference type="Pfam" id="PF16865">
    <property type="entry name" value="GST_C_5"/>
    <property type="match status" value="1"/>
</dbReference>
<proteinExistence type="predicted"/>
<dbReference type="PANTHER" id="PTHR43968:SF6">
    <property type="entry name" value="GLUTATHIONE S-TRANSFERASE OMEGA"/>
    <property type="match status" value="1"/>
</dbReference>
<name>A0A485KDS0_9STRA</name>
<evidence type="ECO:0000259" key="1">
    <source>
        <dbReference type="PROSITE" id="PS50404"/>
    </source>
</evidence>
<dbReference type="Pfam" id="PF13409">
    <property type="entry name" value="GST_N_2"/>
    <property type="match status" value="1"/>
</dbReference>
<dbReference type="OrthoDB" id="4951845at2759"/>
<reference evidence="3" key="2">
    <citation type="submission" date="2019-06" db="EMBL/GenBank/DDBJ databases">
        <title>Genomics analysis of Aphanomyces spp. identifies a new class of oomycete effector associated with host adaptation.</title>
        <authorList>
            <person name="Gaulin E."/>
        </authorList>
    </citation>
    <scope>NUCLEOTIDE SEQUENCE</scope>
    <source>
        <strain evidence="3">CBS 578.67</strain>
    </source>
</reference>
<dbReference type="EMBL" id="CAADRA010000352">
    <property type="protein sequence ID" value="VFT79862.1"/>
    <property type="molecule type" value="Genomic_DNA"/>
</dbReference>
<feature type="domain" description="GST N-terminal" evidence="1">
    <location>
        <begin position="1"/>
        <end position="73"/>
    </location>
</feature>
<reference evidence="4 5" key="1">
    <citation type="submission" date="2019-03" db="EMBL/GenBank/DDBJ databases">
        <authorList>
            <person name="Gaulin E."/>
            <person name="Dumas B."/>
        </authorList>
    </citation>
    <scope>NUCLEOTIDE SEQUENCE [LARGE SCALE GENOMIC DNA]</scope>
    <source>
        <strain evidence="4">CBS 568.67</strain>
    </source>
</reference>
<accession>A0A485KDS0</accession>
<keyword evidence="5" id="KW-1185">Reference proteome</keyword>
<dbReference type="PANTHER" id="PTHR43968">
    <property type="match status" value="1"/>
</dbReference>
<dbReference type="InterPro" id="IPR050983">
    <property type="entry name" value="GST_Omega/HSP26"/>
</dbReference>
<dbReference type="CDD" id="cd00570">
    <property type="entry name" value="GST_N_family"/>
    <property type="match status" value="1"/>
</dbReference>
<sequence length="213" mass="24683">MLSSPFPHRALWTAVEIDAPVRLINLYSPGRPQSFDDNFNHYATTPLLIDNGKRIYESMVIMDYLDTKFGGGHLHRFDDPFETALVQFVRGKFTEKVFLNFMTQASPNAEEELHASLADYEWVWREQAKEFRAKGPFLLGDKLSAAEIYLMPFYLRCEILFRHFRNGYELLAKYPLLKAALEATKQRPAFQETLSDTDEYYIQAAAHWFGAVP</sequence>
<dbReference type="InterPro" id="IPR010987">
    <property type="entry name" value="Glutathione-S-Trfase_C-like"/>
</dbReference>
<dbReference type="PROSITE" id="PS50404">
    <property type="entry name" value="GST_NTER"/>
    <property type="match status" value="1"/>
</dbReference>
<evidence type="ECO:0000259" key="2">
    <source>
        <dbReference type="PROSITE" id="PS50405"/>
    </source>
</evidence>